<feature type="transmembrane region" description="Helical" evidence="7">
    <location>
        <begin position="287"/>
        <end position="307"/>
    </location>
</feature>
<dbReference type="RefSeq" id="WP_120402934.1">
    <property type="nucleotide sequence ID" value="NZ_RAXV01000023.1"/>
</dbReference>
<dbReference type="AlphaFoldDB" id="A0A3A8EII5"/>
<dbReference type="PANTHER" id="PTHR36838:SF3">
    <property type="entry name" value="TRANSPORTER AUXIN EFFLUX CARRIER EC FAMILY"/>
    <property type="match status" value="1"/>
</dbReference>
<feature type="transmembrane region" description="Helical" evidence="7">
    <location>
        <begin position="255"/>
        <end position="275"/>
    </location>
</feature>
<evidence type="ECO:0000256" key="3">
    <source>
        <dbReference type="ARBA" id="ARBA00022475"/>
    </source>
</evidence>
<keyword evidence="6 7" id="KW-0472">Membrane</keyword>
<feature type="transmembrane region" description="Helical" evidence="7">
    <location>
        <begin position="95"/>
        <end position="118"/>
    </location>
</feature>
<keyword evidence="5 7" id="KW-1133">Transmembrane helix</keyword>
<protein>
    <submittedName>
        <fullName evidence="8">AEC family transporter</fullName>
    </submittedName>
</protein>
<keyword evidence="2" id="KW-0813">Transport</keyword>
<comment type="subcellular location">
    <subcellularLocation>
        <location evidence="1">Membrane</location>
        <topology evidence="1">Multi-pass membrane protein</topology>
    </subcellularLocation>
</comment>
<organism evidence="8 9">
    <name type="scientific">Acinetobacter tianfuensis</name>
    <dbReference type="NCBI Taxonomy" id="2419603"/>
    <lineage>
        <taxon>Bacteria</taxon>
        <taxon>Pseudomonadati</taxon>
        <taxon>Pseudomonadota</taxon>
        <taxon>Gammaproteobacteria</taxon>
        <taxon>Moraxellales</taxon>
        <taxon>Moraxellaceae</taxon>
        <taxon>Acinetobacter</taxon>
    </lineage>
</organism>
<evidence type="ECO:0000313" key="8">
    <source>
        <dbReference type="EMBL" id="RKG30560.1"/>
    </source>
</evidence>
<evidence type="ECO:0000256" key="6">
    <source>
        <dbReference type="ARBA" id="ARBA00023136"/>
    </source>
</evidence>
<name>A0A3A8EII5_9GAMM</name>
<dbReference type="Proteomes" id="UP000282388">
    <property type="component" value="Unassembled WGS sequence"/>
</dbReference>
<dbReference type="EMBL" id="RAXV01000023">
    <property type="protein sequence ID" value="RKG30560.1"/>
    <property type="molecule type" value="Genomic_DNA"/>
</dbReference>
<proteinExistence type="predicted"/>
<gene>
    <name evidence="8" type="ORF">D7V32_11060</name>
</gene>
<evidence type="ECO:0000256" key="4">
    <source>
        <dbReference type="ARBA" id="ARBA00022692"/>
    </source>
</evidence>
<feature type="transmembrane region" description="Helical" evidence="7">
    <location>
        <begin position="197"/>
        <end position="215"/>
    </location>
</feature>
<reference evidence="8 9" key="1">
    <citation type="submission" date="2018-09" db="EMBL/GenBank/DDBJ databases">
        <title>The draft genome of Acinetobacter spp. strains.</title>
        <authorList>
            <person name="Qin J."/>
            <person name="Feng Y."/>
            <person name="Zong Z."/>
        </authorList>
    </citation>
    <scope>NUCLEOTIDE SEQUENCE [LARGE SCALE GENOMIC DNA]</scope>
    <source>
        <strain evidence="8 9">WCHAc060012</strain>
    </source>
</reference>
<evidence type="ECO:0000256" key="2">
    <source>
        <dbReference type="ARBA" id="ARBA00022448"/>
    </source>
</evidence>
<evidence type="ECO:0000313" key="9">
    <source>
        <dbReference type="Proteomes" id="UP000282388"/>
    </source>
</evidence>
<sequence length="308" mass="33164">MVFDVIFPILFLLALGYISVRSKGLNPEHIAALGNFVIKAALPVLIFISLAAKNVQDIWLPQYFIVYAGVAFLLYGAAFLICLKYFQQPFSHAAVLALGASMSNTGMLGTAILTMLMGQQALTYIAPVLIIESVLMVPLVLALVAMGQQQGVQSVKVLQQTLLILLKNPLFIAVVLGLLCAVWGIAVPKFMQQSLSLLGQTASPLALFVIGGGIVGMTMQHMNLQSIVLIIFSNICMPLLVYAGLRFGVHAEQEMLYAGTIIAALPMPAMFALLGQMYGLKDKTLTPLLISTLLGFVVVGMLIAFWFG</sequence>
<feature type="transmembrane region" description="Helical" evidence="7">
    <location>
        <begin position="227"/>
        <end position="249"/>
    </location>
</feature>
<dbReference type="OrthoDB" id="9810457at2"/>
<keyword evidence="3" id="KW-1003">Cell membrane</keyword>
<comment type="caution">
    <text evidence="8">The sequence shown here is derived from an EMBL/GenBank/DDBJ whole genome shotgun (WGS) entry which is preliminary data.</text>
</comment>
<keyword evidence="4 7" id="KW-0812">Transmembrane</keyword>
<evidence type="ECO:0000256" key="5">
    <source>
        <dbReference type="ARBA" id="ARBA00022989"/>
    </source>
</evidence>
<feature type="transmembrane region" description="Helical" evidence="7">
    <location>
        <begin position="6"/>
        <end position="23"/>
    </location>
</feature>
<dbReference type="InterPro" id="IPR004776">
    <property type="entry name" value="Mem_transp_PIN-like"/>
</dbReference>
<feature type="transmembrane region" description="Helical" evidence="7">
    <location>
        <begin position="30"/>
        <end position="52"/>
    </location>
</feature>
<evidence type="ECO:0000256" key="1">
    <source>
        <dbReference type="ARBA" id="ARBA00004141"/>
    </source>
</evidence>
<dbReference type="GO" id="GO:0016020">
    <property type="term" value="C:membrane"/>
    <property type="evidence" value="ECO:0007669"/>
    <property type="project" value="UniProtKB-SubCell"/>
</dbReference>
<keyword evidence="9" id="KW-1185">Reference proteome</keyword>
<feature type="transmembrane region" description="Helical" evidence="7">
    <location>
        <begin position="64"/>
        <end position="83"/>
    </location>
</feature>
<accession>A0A3A8EII5</accession>
<dbReference type="PANTHER" id="PTHR36838">
    <property type="entry name" value="AUXIN EFFLUX CARRIER FAMILY PROTEIN"/>
    <property type="match status" value="1"/>
</dbReference>
<dbReference type="Pfam" id="PF03547">
    <property type="entry name" value="Mem_trans"/>
    <property type="match status" value="1"/>
</dbReference>
<feature type="transmembrane region" description="Helical" evidence="7">
    <location>
        <begin position="165"/>
        <end position="185"/>
    </location>
</feature>
<feature type="transmembrane region" description="Helical" evidence="7">
    <location>
        <begin position="124"/>
        <end position="144"/>
    </location>
</feature>
<evidence type="ECO:0000256" key="7">
    <source>
        <dbReference type="SAM" id="Phobius"/>
    </source>
</evidence>
<dbReference type="GO" id="GO:0055085">
    <property type="term" value="P:transmembrane transport"/>
    <property type="evidence" value="ECO:0007669"/>
    <property type="project" value="InterPro"/>
</dbReference>